<dbReference type="GO" id="GO:0005737">
    <property type="term" value="C:cytoplasm"/>
    <property type="evidence" value="ECO:0007669"/>
    <property type="project" value="UniProtKB-SubCell"/>
</dbReference>
<evidence type="ECO:0000313" key="17">
    <source>
        <dbReference type="Proteomes" id="UP000014760"/>
    </source>
</evidence>
<evidence type="ECO:0000256" key="9">
    <source>
        <dbReference type="ARBA" id="ARBA00023306"/>
    </source>
</evidence>
<accession>R7U4P9</accession>
<dbReference type="GO" id="GO:1990423">
    <property type="term" value="C:RZZ complex"/>
    <property type="evidence" value="ECO:0007669"/>
    <property type="project" value="TreeGrafter"/>
</dbReference>
<sequence>MAAASFVTDVLATTGHLKKEDIQTTLGKLSQRIDEVKGDLFSSLQSKYVDFLPQLNAAIEFNSRIDQLSDDIQLLSSKIERETKGQLDFSTAEFEELVEHMTESRLVLRLLQKLMTLDSGLQTIESFLENHDYVAALEELKCVNACLESVVHIREGEISILRRLREECGFCEENLAHSVSQEWSACVKWHLPSESELSSAEVLTQLSLACVNDSSTAFHSALRTMHCLGLLEPKIKILASTFLQRVIEPIVKVPSTKIDVKSGLRNTLLVTYDGRQKATGAVNPEDLFPSFISAIEFLNEHLLSLELSDGPLMPLLSAEIGQQCIDLIVNECLKRSVPTSNADLDAYCPVVELIHSFHASLVQLGFISEDEVSLTTFADSVSTISASKRTQEVLEKARSLMTTRVHNTVKVTNEQPLGASKPLAGLDGSSAKKTKTTEDIALHTGMKLSANTCQLPECLISQNMAELSRLCYETLYEAKSSNTAQAALQLFFAVRFVVDLYCNVFATQRDSELPQRSAVQHNDCMYLAHHALLLGPQFRHLLPLPSHQSNTTLTLLDFVPKLRRLGAQCFLDQMSRQKALLMESLAGTQGFLSVGEESHGQSSRQALLQAMHQLQHLSNVWHGVLPANIFCKSIGALFNAMLAEVLAAIVSLDDISKDDSTQLHALLKLLVEKAPLLYVDIAKAEDTVAGALLLKHVAKWSKLKELEILMNASLVEISDRWAEGKGPLAVEFKAHEVKQLIRALFQNTDRRADILAKIH</sequence>
<dbReference type="AlphaFoldDB" id="R7U4P9"/>
<dbReference type="GO" id="GO:0007094">
    <property type="term" value="P:mitotic spindle assembly checkpoint signaling"/>
    <property type="evidence" value="ECO:0007669"/>
    <property type="project" value="TreeGrafter"/>
</dbReference>
<dbReference type="EMBL" id="KB305378">
    <property type="protein sequence ID" value="ELU01086.1"/>
    <property type="molecule type" value="Genomic_DNA"/>
</dbReference>
<dbReference type="InterPro" id="IPR046362">
    <property type="entry name" value="Zw10/DSL1_C_sf"/>
</dbReference>
<dbReference type="InterPro" id="IPR055148">
    <property type="entry name" value="ZW10_C_2"/>
</dbReference>
<dbReference type="EnsemblMetazoa" id="CapteT219679">
    <property type="protein sequence ID" value="CapteP219679"/>
    <property type="gene ID" value="CapteG219679"/>
</dbReference>
<evidence type="ECO:0000256" key="1">
    <source>
        <dbReference type="ARBA" id="ARBA00004496"/>
    </source>
</evidence>
<keyword evidence="17" id="KW-1185">Reference proteome</keyword>
<dbReference type="InterPro" id="IPR048344">
    <property type="entry name" value="Zw10_middle"/>
</dbReference>
<name>R7U4P9_CAPTE</name>
<organism evidence="15">
    <name type="scientific">Capitella teleta</name>
    <name type="common">Polychaete worm</name>
    <dbReference type="NCBI Taxonomy" id="283909"/>
    <lineage>
        <taxon>Eukaryota</taxon>
        <taxon>Metazoa</taxon>
        <taxon>Spiralia</taxon>
        <taxon>Lophotrochozoa</taxon>
        <taxon>Annelida</taxon>
        <taxon>Polychaeta</taxon>
        <taxon>Sedentaria</taxon>
        <taxon>Scolecida</taxon>
        <taxon>Capitellidae</taxon>
        <taxon>Capitella</taxon>
    </lineage>
</organism>
<dbReference type="PANTHER" id="PTHR12205">
    <property type="entry name" value="CENTROMERE/KINETOCHORE PROTEIN ZW10"/>
    <property type="match status" value="1"/>
</dbReference>
<dbReference type="InterPro" id="IPR048343">
    <property type="entry name" value="ZW10_C"/>
</dbReference>
<evidence type="ECO:0000256" key="5">
    <source>
        <dbReference type="ARBA" id="ARBA00022490"/>
    </source>
</evidence>
<evidence type="ECO:0000256" key="4">
    <source>
        <dbReference type="ARBA" id="ARBA00022454"/>
    </source>
</evidence>
<dbReference type="OMA" id="HHLLTMG"/>
<keyword evidence="5" id="KW-0963">Cytoplasm</keyword>
<dbReference type="Proteomes" id="UP000014760">
    <property type="component" value="Unassembled WGS sequence"/>
</dbReference>
<keyword evidence="9" id="KW-0131">Cell cycle</keyword>
<feature type="domain" description="Centromere/kinetochore protein zw10 N-terminal" evidence="11">
    <location>
        <begin position="29"/>
        <end position="119"/>
    </location>
</feature>
<keyword evidence="8" id="KW-0995">Kinetochore</keyword>
<dbReference type="HOGENOM" id="CLU_012948_0_0_1"/>
<feature type="domain" description="Centromere/kinetochore protein zw10 C-terminal" evidence="13">
    <location>
        <begin position="455"/>
        <end position="583"/>
    </location>
</feature>
<evidence type="ECO:0000259" key="13">
    <source>
        <dbReference type="Pfam" id="PF20666"/>
    </source>
</evidence>
<evidence type="ECO:0000256" key="7">
    <source>
        <dbReference type="ARBA" id="ARBA00022776"/>
    </source>
</evidence>
<dbReference type="Pfam" id="PF06248">
    <property type="entry name" value="Zw10_N"/>
    <property type="match status" value="1"/>
</dbReference>
<dbReference type="Pfam" id="PF20665">
    <property type="entry name" value="Zw10_middle"/>
    <property type="match status" value="1"/>
</dbReference>
<comment type="similarity">
    <text evidence="3">Belongs to the ZW10 family.</text>
</comment>
<keyword evidence="7" id="KW-0498">Mitosis</keyword>
<dbReference type="Pfam" id="PF22766">
    <property type="entry name" value="ZW10_C2"/>
    <property type="match status" value="1"/>
</dbReference>
<reference evidence="16" key="3">
    <citation type="submission" date="2015-06" db="UniProtKB">
        <authorList>
            <consortium name="EnsemblMetazoa"/>
        </authorList>
    </citation>
    <scope>IDENTIFICATION</scope>
</reference>
<protein>
    <recommendedName>
        <fullName evidence="18">Centromere/kinetochore protein zw10 homolog</fullName>
    </recommendedName>
</protein>
<gene>
    <name evidence="15" type="ORF">CAPTEDRAFT_219679</name>
</gene>
<dbReference type="Gene3D" id="1.10.357.150">
    <property type="match status" value="1"/>
</dbReference>
<evidence type="ECO:0008006" key="18">
    <source>
        <dbReference type="Google" id="ProtNLM"/>
    </source>
</evidence>
<dbReference type="GO" id="GO:0051301">
    <property type="term" value="P:cell division"/>
    <property type="evidence" value="ECO:0007669"/>
    <property type="project" value="UniProtKB-KW"/>
</dbReference>
<dbReference type="Pfam" id="PF20666">
    <property type="entry name" value="ZW10_C"/>
    <property type="match status" value="1"/>
</dbReference>
<evidence type="ECO:0000313" key="15">
    <source>
        <dbReference type="EMBL" id="ELU01086.1"/>
    </source>
</evidence>
<comment type="subcellular location">
    <subcellularLocation>
        <location evidence="2">Chromosome</location>
        <location evidence="2">Centromere</location>
        <location evidence="2">Kinetochore</location>
    </subcellularLocation>
    <subcellularLocation>
        <location evidence="1">Cytoplasm</location>
    </subcellularLocation>
</comment>
<dbReference type="InterPro" id="IPR009361">
    <property type="entry name" value="Zw10_N"/>
</dbReference>
<keyword evidence="10" id="KW-0137">Centromere</keyword>
<feature type="domain" description="ZW10 C-terminal helical" evidence="14">
    <location>
        <begin position="606"/>
        <end position="758"/>
    </location>
</feature>
<evidence type="ECO:0000313" key="16">
    <source>
        <dbReference type="EnsemblMetazoa" id="CapteP219679"/>
    </source>
</evidence>
<dbReference type="EMBL" id="AMQN01001751">
    <property type="status" value="NOT_ANNOTATED_CDS"/>
    <property type="molecule type" value="Genomic_DNA"/>
</dbReference>
<dbReference type="FunCoup" id="R7U4P9">
    <property type="interactions" value="1612"/>
</dbReference>
<evidence type="ECO:0000256" key="6">
    <source>
        <dbReference type="ARBA" id="ARBA00022618"/>
    </source>
</evidence>
<evidence type="ECO:0000256" key="3">
    <source>
        <dbReference type="ARBA" id="ARBA00006245"/>
    </source>
</evidence>
<proteinExistence type="inferred from homology"/>
<evidence type="ECO:0000259" key="14">
    <source>
        <dbReference type="Pfam" id="PF22766"/>
    </source>
</evidence>
<dbReference type="GO" id="GO:0005634">
    <property type="term" value="C:nucleus"/>
    <property type="evidence" value="ECO:0007669"/>
    <property type="project" value="InterPro"/>
</dbReference>
<dbReference type="PANTHER" id="PTHR12205:SF0">
    <property type="entry name" value="CENTROMERE_KINETOCHORE PROTEIN ZW10 HOMOLOG"/>
    <property type="match status" value="1"/>
</dbReference>
<feature type="domain" description="Centromere/kinetochore protein zw10 middle" evidence="12">
    <location>
        <begin position="180"/>
        <end position="401"/>
    </location>
</feature>
<evidence type="ECO:0000256" key="8">
    <source>
        <dbReference type="ARBA" id="ARBA00022838"/>
    </source>
</evidence>
<dbReference type="OrthoDB" id="534815at2759"/>
<evidence type="ECO:0000259" key="11">
    <source>
        <dbReference type="Pfam" id="PF06248"/>
    </source>
</evidence>
<reference evidence="15 17" key="2">
    <citation type="journal article" date="2013" name="Nature">
        <title>Insights into bilaterian evolution from three spiralian genomes.</title>
        <authorList>
            <person name="Simakov O."/>
            <person name="Marletaz F."/>
            <person name="Cho S.J."/>
            <person name="Edsinger-Gonzales E."/>
            <person name="Havlak P."/>
            <person name="Hellsten U."/>
            <person name="Kuo D.H."/>
            <person name="Larsson T."/>
            <person name="Lv J."/>
            <person name="Arendt D."/>
            <person name="Savage R."/>
            <person name="Osoegawa K."/>
            <person name="de Jong P."/>
            <person name="Grimwood J."/>
            <person name="Chapman J.A."/>
            <person name="Shapiro H."/>
            <person name="Aerts A."/>
            <person name="Otillar R.P."/>
            <person name="Terry A.Y."/>
            <person name="Boore J.L."/>
            <person name="Grigoriev I.V."/>
            <person name="Lindberg D.R."/>
            <person name="Seaver E.C."/>
            <person name="Weisblat D.A."/>
            <person name="Putnam N.H."/>
            <person name="Rokhsar D.S."/>
        </authorList>
    </citation>
    <scope>NUCLEOTIDE SEQUENCE</scope>
    <source>
        <strain evidence="15 17">I ESC-2004</strain>
    </source>
</reference>
<dbReference type="GO" id="GO:0006888">
    <property type="term" value="P:endoplasmic reticulum to Golgi vesicle-mediated transport"/>
    <property type="evidence" value="ECO:0007669"/>
    <property type="project" value="TreeGrafter"/>
</dbReference>
<keyword evidence="4" id="KW-0158">Chromosome</keyword>
<reference evidence="17" key="1">
    <citation type="submission" date="2012-12" db="EMBL/GenBank/DDBJ databases">
        <authorList>
            <person name="Hellsten U."/>
            <person name="Grimwood J."/>
            <person name="Chapman J.A."/>
            <person name="Shapiro H."/>
            <person name="Aerts A."/>
            <person name="Otillar R.P."/>
            <person name="Terry A.Y."/>
            <person name="Boore J.L."/>
            <person name="Simakov O."/>
            <person name="Marletaz F."/>
            <person name="Cho S.-J."/>
            <person name="Edsinger-Gonzales E."/>
            <person name="Havlak P."/>
            <person name="Kuo D.-H."/>
            <person name="Larsson T."/>
            <person name="Lv J."/>
            <person name="Arendt D."/>
            <person name="Savage R."/>
            <person name="Osoegawa K."/>
            <person name="de Jong P."/>
            <person name="Lindberg D.R."/>
            <person name="Seaver E.C."/>
            <person name="Weisblat D.A."/>
            <person name="Putnam N.H."/>
            <person name="Grigoriev I.V."/>
            <person name="Rokhsar D.S."/>
        </authorList>
    </citation>
    <scope>NUCLEOTIDE SEQUENCE</scope>
    <source>
        <strain evidence="17">I ESC-2004</strain>
    </source>
</reference>
<evidence type="ECO:0000259" key="12">
    <source>
        <dbReference type="Pfam" id="PF20665"/>
    </source>
</evidence>
<evidence type="ECO:0000256" key="10">
    <source>
        <dbReference type="ARBA" id="ARBA00023328"/>
    </source>
</evidence>
<dbReference type="STRING" id="283909.R7U4P9"/>
<evidence type="ECO:0000256" key="2">
    <source>
        <dbReference type="ARBA" id="ARBA00004629"/>
    </source>
</evidence>
<keyword evidence="6" id="KW-0132">Cell division</keyword>